<evidence type="ECO:0000313" key="3">
    <source>
        <dbReference type="EMBL" id="WOO41199.1"/>
    </source>
</evidence>
<evidence type="ECO:0000259" key="1">
    <source>
        <dbReference type="Pfam" id="PF09423"/>
    </source>
</evidence>
<dbReference type="InterPro" id="IPR029052">
    <property type="entry name" value="Metallo-depent_PP-like"/>
</dbReference>
<name>A0AAQ3LAX2_9BACT</name>
<dbReference type="KEGG" id="puo:RZN69_21470"/>
<reference evidence="3 4" key="1">
    <citation type="submission" date="2023-10" db="EMBL/GenBank/DDBJ databases">
        <title>Rubellicoccus peritrichatus gen. nov., sp. nov., isolated from an algae of coral reef tank.</title>
        <authorList>
            <person name="Luo J."/>
        </authorList>
    </citation>
    <scope>NUCLEOTIDE SEQUENCE [LARGE SCALE GENOMIC DNA]</scope>
    <source>
        <strain evidence="3 4">CR14</strain>
    </source>
</reference>
<sequence>MKSRFYRVPFLQVVVLTAVFATSILDSRADLLKAGPMAGYSKMRETAIWLQTNEPSQVKIQYWPKDSPSKKSETSTKQTTIDEANTATLIAGNLDPGTLYEYRVFVDGKPVAADYALEFQTPPFYRDRFPPPDFKVALGGGHYANDKAYDPLNRIPGGDYSIFLAIAAKNPDMMIWLGNNIFLREPDWDSDSGVLSRYSKNREQPELQPLLGSVHHLATWSTHDFGAEGADRLSQSGQHARHAFDLFWANPPHDVAGINGITAKASWSDVDFFILDDRTNRDLTSRVSSKRQILGEEQIKWLVESLRRSNATFKVVVNGSPILNPADSPENLQIAEDERDELLEALKDADIPGLFFVAGGKSHGELTKLVRANAPDVYELTLGPLTGRPASDTRELNYFRVPGNSVFQRHFSILEFHGPEDDRQMRVSVYDVNGTEIWTDNFHASSMQF</sequence>
<accession>A0AAQ3LAX2</accession>
<keyword evidence="4" id="KW-1185">Reference proteome</keyword>
<dbReference type="AlphaFoldDB" id="A0AAQ3LAX2"/>
<dbReference type="GO" id="GO:0016787">
    <property type="term" value="F:hydrolase activity"/>
    <property type="evidence" value="ECO:0007669"/>
    <property type="project" value="UniProtKB-KW"/>
</dbReference>
<evidence type="ECO:0000259" key="2">
    <source>
        <dbReference type="Pfam" id="PF25077"/>
    </source>
</evidence>
<dbReference type="Pfam" id="PF25077">
    <property type="entry name" value="DUF7800"/>
    <property type="match status" value="1"/>
</dbReference>
<feature type="domain" description="DUF7800" evidence="2">
    <location>
        <begin position="32"/>
        <end position="120"/>
    </location>
</feature>
<dbReference type="InterPro" id="IPR056702">
    <property type="entry name" value="DUF7800"/>
</dbReference>
<dbReference type="Pfam" id="PF09423">
    <property type="entry name" value="PhoD"/>
    <property type="match status" value="1"/>
</dbReference>
<proteinExistence type="predicted"/>
<dbReference type="InterPro" id="IPR018946">
    <property type="entry name" value="PhoD-like_MPP"/>
</dbReference>
<gene>
    <name evidence="3" type="ORF">RZN69_21470</name>
</gene>
<dbReference type="RefSeq" id="WP_317833617.1">
    <property type="nucleotide sequence ID" value="NZ_CP136920.1"/>
</dbReference>
<dbReference type="PANTHER" id="PTHR33987:SF1">
    <property type="entry name" value="CALCINEURIN-LIKE METALLO-PHOSPHOESTERASE SUPERFAMILY PROTEIN"/>
    <property type="match status" value="1"/>
</dbReference>
<dbReference type="SUPFAM" id="SSF56300">
    <property type="entry name" value="Metallo-dependent phosphatases"/>
    <property type="match status" value="1"/>
</dbReference>
<keyword evidence="3" id="KW-0378">Hydrolase</keyword>
<evidence type="ECO:0000313" key="4">
    <source>
        <dbReference type="Proteomes" id="UP001304300"/>
    </source>
</evidence>
<dbReference type="EC" id="3.1.-.-" evidence="3"/>
<feature type="domain" description="PhoD-like phosphatase metallophosphatase" evidence="1">
    <location>
        <begin position="157"/>
        <end position="388"/>
    </location>
</feature>
<dbReference type="Proteomes" id="UP001304300">
    <property type="component" value="Chromosome"/>
</dbReference>
<dbReference type="EMBL" id="CP136920">
    <property type="protein sequence ID" value="WOO41199.1"/>
    <property type="molecule type" value="Genomic_DNA"/>
</dbReference>
<dbReference type="InterPro" id="IPR038607">
    <property type="entry name" value="PhoD-like_sf"/>
</dbReference>
<dbReference type="Gene3D" id="3.60.21.70">
    <property type="entry name" value="PhoD-like phosphatase"/>
    <property type="match status" value="1"/>
</dbReference>
<organism evidence="3 4">
    <name type="scientific">Rubellicoccus peritrichatus</name>
    <dbReference type="NCBI Taxonomy" id="3080537"/>
    <lineage>
        <taxon>Bacteria</taxon>
        <taxon>Pseudomonadati</taxon>
        <taxon>Verrucomicrobiota</taxon>
        <taxon>Opitutia</taxon>
        <taxon>Puniceicoccales</taxon>
        <taxon>Cerasicoccaceae</taxon>
        <taxon>Rubellicoccus</taxon>
    </lineage>
</organism>
<dbReference type="PANTHER" id="PTHR33987">
    <property type="entry name" value="CALCINEURIN-LIKE METALLO-PHOSPHOESTERASE SUPERFAMILY PROTEIN"/>
    <property type="match status" value="1"/>
</dbReference>
<protein>
    <submittedName>
        <fullName evidence="3">Metallophosphoesterase family protein</fullName>
        <ecNumber evidence="3">3.1.-.-</ecNumber>
    </submittedName>
</protein>